<sequence>MHRNDLLSRLRTYRKTWPNEKDTADRLIGFVETHPDCFERSLQVGHITGSAWLVNRAGTHVLLTHHRKLDMWLQLGGHADGNTDIIDAARQEALEESGIRNLTLWNPEIFDLDIHRIPERKNEPAHFHHDVRFVFQCLENEDYIVSEESHDLQWVDIQSLEKFTHEESMLRMKRKWLQLLS</sequence>
<dbReference type="Gene3D" id="3.90.79.10">
    <property type="entry name" value="Nucleoside Triphosphate Pyrophosphohydrolase"/>
    <property type="match status" value="1"/>
</dbReference>
<keyword evidence="3" id="KW-1185">Reference proteome</keyword>
<gene>
    <name evidence="2" type="ORF">P9H32_07590</name>
</gene>
<feature type="domain" description="Nudix hydrolase" evidence="1">
    <location>
        <begin position="44"/>
        <end position="177"/>
    </location>
</feature>
<dbReference type="CDD" id="cd03674">
    <property type="entry name" value="NUDIX_Hydrolase"/>
    <property type="match status" value="1"/>
</dbReference>
<dbReference type="GO" id="GO:0016787">
    <property type="term" value="F:hydrolase activity"/>
    <property type="evidence" value="ECO:0007669"/>
    <property type="project" value="UniProtKB-KW"/>
</dbReference>
<dbReference type="PROSITE" id="PS51462">
    <property type="entry name" value="NUDIX"/>
    <property type="match status" value="1"/>
</dbReference>
<dbReference type="InterPro" id="IPR015797">
    <property type="entry name" value="NUDIX_hydrolase-like_dom_sf"/>
</dbReference>
<evidence type="ECO:0000313" key="3">
    <source>
        <dbReference type="Proteomes" id="UP001290861"/>
    </source>
</evidence>
<comment type="caution">
    <text evidence="2">The sequence shown here is derived from an EMBL/GenBank/DDBJ whole genome shotgun (WGS) entry which is preliminary data.</text>
</comment>
<dbReference type="RefSeq" id="WP_322608286.1">
    <property type="nucleotide sequence ID" value="NZ_JARVCO010000010.1"/>
</dbReference>
<accession>A0ABU5MWI3</accession>
<reference evidence="2 3" key="1">
    <citation type="journal article" date="2024" name="Appl. Environ. Microbiol.">
        <title>Pontiella agarivorans sp. nov., a novel marine anaerobic bacterium capable of degrading macroalgal polysaccharides and fixing nitrogen.</title>
        <authorList>
            <person name="Liu N."/>
            <person name="Kivenson V."/>
            <person name="Peng X."/>
            <person name="Cui Z."/>
            <person name="Lankiewicz T.S."/>
            <person name="Gosselin K.M."/>
            <person name="English C.J."/>
            <person name="Blair E.M."/>
            <person name="O'Malley M.A."/>
            <person name="Valentine D.L."/>
        </authorList>
    </citation>
    <scope>NUCLEOTIDE SEQUENCE [LARGE SCALE GENOMIC DNA]</scope>
    <source>
        <strain evidence="2 3">NLcol2</strain>
    </source>
</reference>
<dbReference type="InterPro" id="IPR000086">
    <property type="entry name" value="NUDIX_hydrolase_dom"/>
</dbReference>
<proteinExistence type="predicted"/>
<protein>
    <submittedName>
        <fullName evidence="2">NUDIX hydrolase</fullName>
    </submittedName>
</protein>
<dbReference type="EMBL" id="JARVCO010000010">
    <property type="protein sequence ID" value="MDZ8118487.1"/>
    <property type="molecule type" value="Genomic_DNA"/>
</dbReference>
<keyword evidence="2" id="KW-0378">Hydrolase</keyword>
<evidence type="ECO:0000259" key="1">
    <source>
        <dbReference type="PROSITE" id="PS51462"/>
    </source>
</evidence>
<name>A0ABU5MWI3_9BACT</name>
<dbReference type="SUPFAM" id="SSF55811">
    <property type="entry name" value="Nudix"/>
    <property type="match status" value="1"/>
</dbReference>
<dbReference type="Pfam" id="PF00293">
    <property type="entry name" value="NUDIX"/>
    <property type="match status" value="1"/>
</dbReference>
<evidence type="ECO:0000313" key="2">
    <source>
        <dbReference type="EMBL" id="MDZ8118487.1"/>
    </source>
</evidence>
<dbReference type="Proteomes" id="UP001290861">
    <property type="component" value="Unassembled WGS sequence"/>
</dbReference>
<organism evidence="2 3">
    <name type="scientific">Pontiella agarivorans</name>
    <dbReference type="NCBI Taxonomy" id="3038953"/>
    <lineage>
        <taxon>Bacteria</taxon>
        <taxon>Pseudomonadati</taxon>
        <taxon>Kiritimatiellota</taxon>
        <taxon>Kiritimatiellia</taxon>
        <taxon>Kiritimatiellales</taxon>
        <taxon>Pontiellaceae</taxon>
        <taxon>Pontiella</taxon>
    </lineage>
</organism>